<sequence length="354" mass="40432">MQEYISYILCGVIIIFSIISSIKSSLEEKSVRDSLNKLFYYFSIFLTFFILIVNLEKIYLFVLQNLSVYISIEELNSLLLKVFILGIIFIIIQNTIYFALKVINNIIFAPYQSNKTGKFVIVIFSSFFGFLKGLVIILMMFIVVSTYNITLGLNNKIEIFNNINGYNSLENIILVNKPVLSYDDFNEYLPKNPNVIVYYNGVTLEEGVNSNEEINLKAKEIVIGAESDREKARRIYAWVGSNISYDFDKAKKVLAEEGVSNSGAIEAFNTRKGICFDYACLFTAMARATNLRSRIITGEAYDGINFGPHAWNQVYLEDEGIWINVDPTFYMAGDYFDSEDFNRDHLNADIAGEF</sequence>
<gene>
    <name evidence="3" type="ORF">BEN51_03605</name>
</gene>
<dbReference type="Proteomes" id="UP000264883">
    <property type="component" value="Chromosome"/>
</dbReference>
<dbReference type="SUPFAM" id="SSF54001">
    <property type="entry name" value="Cysteine proteinases"/>
    <property type="match status" value="1"/>
</dbReference>
<dbReference type="InterPro" id="IPR038765">
    <property type="entry name" value="Papain-like_cys_pep_sf"/>
</dbReference>
<feature type="transmembrane region" description="Helical" evidence="1">
    <location>
        <begin position="38"/>
        <end position="62"/>
    </location>
</feature>
<keyword evidence="4" id="KW-1185">Reference proteome</keyword>
<dbReference type="PANTHER" id="PTHR33490">
    <property type="entry name" value="BLR5614 PROTEIN-RELATED"/>
    <property type="match status" value="1"/>
</dbReference>
<dbReference type="EMBL" id="CP016786">
    <property type="protein sequence ID" value="ASW42593.1"/>
    <property type="molecule type" value="Genomic_DNA"/>
</dbReference>
<dbReference type="Gene3D" id="3.10.620.30">
    <property type="match status" value="1"/>
</dbReference>
<accession>A0A343JAN5</accession>
<evidence type="ECO:0000313" key="4">
    <source>
        <dbReference type="Proteomes" id="UP000264883"/>
    </source>
</evidence>
<dbReference type="PANTHER" id="PTHR33490:SF3">
    <property type="entry name" value="CONSERVED INTEGRAL MEMBRANE PROTEIN"/>
    <property type="match status" value="1"/>
</dbReference>
<proteinExistence type="predicted"/>
<keyword evidence="1" id="KW-0812">Transmembrane</keyword>
<evidence type="ECO:0000259" key="2">
    <source>
        <dbReference type="SMART" id="SM00460"/>
    </source>
</evidence>
<evidence type="ECO:0000313" key="3">
    <source>
        <dbReference type="EMBL" id="ASW42593.1"/>
    </source>
</evidence>
<keyword evidence="1" id="KW-0472">Membrane</keyword>
<feature type="domain" description="Transglutaminase-like" evidence="2">
    <location>
        <begin position="267"/>
        <end position="329"/>
    </location>
</feature>
<keyword evidence="1" id="KW-1133">Transmembrane helix</keyword>
<feature type="transmembrane region" description="Helical" evidence="1">
    <location>
        <begin position="82"/>
        <end position="100"/>
    </location>
</feature>
<dbReference type="SMART" id="SM00460">
    <property type="entry name" value="TGc"/>
    <property type="match status" value="1"/>
</dbReference>
<dbReference type="AlphaFoldDB" id="A0A343JAN5"/>
<feature type="transmembrane region" description="Helical" evidence="1">
    <location>
        <begin position="6"/>
        <end position="26"/>
    </location>
</feature>
<dbReference type="RefSeq" id="WP_119864731.1">
    <property type="nucleotide sequence ID" value="NZ_CP016786.1"/>
</dbReference>
<protein>
    <submittedName>
        <fullName evidence="3">Transglutaminase</fullName>
    </submittedName>
</protein>
<dbReference type="KEGG" id="cia:BEN51_03605"/>
<reference evidence="3 4" key="1">
    <citation type="submission" date="2016-08" db="EMBL/GenBank/DDBJ databases">
        <title>Complete Genome Sequence Of The Indigo Reducing Clostridium isatidis DSM15098.</title>
        <authorList>
            <person name="Little G.T."/>
            <person name="Minton N.P."/>
        </authorList>
    </citation>
    <scope>NUCLEOTIDE SEQUENCE [LARGE SCALE GENOMIC DNA]</scope>
    <source>
        <strain evidence="3 4">DSM 15098</strain>
    </source>
</reference>
<dbReference type="Pfam" id="PF01841">
    <property type="entry name" value="Transglut_core"/>
    <property type="match status" value="1"/>
</dbReference>
<feature type="transmembrane region" description="Helical" evidence="1">
    <location>
        <begin position="120"/>
        <end position="144"/>
    </location>
</feature>
<dbReference type="OrthoDB" id="1817605at2"/>
<evidence type="ECO:0000256" key="1">
    <source>
        <dbReference type="SAM" id="Phobius"/>
    </source>
</evidence>
<organism evidence="3 4">
    <name type="scientific">Clostridium isatidis</name>
    <dbReference type="NCBI Taxonomy" id="182773"/>
    <lineage>
        <taxon>Bacteria</taxon>
        <taxon>Bacillati</taxon>
        <taxon>Bacillota</taxon>
        <taxon>Clostridia</taxon>
        <taxon>Eubacteriales</taxon>
        <taxon>Clostridiaceae</taxon>
        <taxon>Clostridium</taxon>
    </lineage>
</organism>
<name>A0A343JAN5_9CLOT</name>
<dbReference type="InterPro" id="IPR002931">
    <property type="entry name" value="Transglutaminase-like"/>
</dbReference>